<evidence type="ECO:0000256" key="8">
    <source>
        <dbReference type="SAM" id="Phobius"/>
    </source>
</evidence>
<gene>
    <name evidence="9" type="ORF">Naga_100304g4</name>
</gene>
<evidence type="ECO:0000256" key="1">
    <source>
        <dbReference type="ARBA" id="ARBA00004477"/>
    </source>
</evidence>
<dbReference type="EMBL" id="AZIL01000543">
    <property type="protein sequence ID" value="EWM26953.1"/>
    <property type="molecule type" value="Genomic_DNA"/>
</dbReference>
<keyword evidence="4 8" id="KW-0812">Transmembrane</keyword>
<dbReference type="AlphaFoldDB" id="W7TTY4"/>
<dbReference type="GO" id="GO:0000045">
    <property type="term" value="P:autophagosome assembly"/>
    <property type="evidence" value="ECO:0007669"/>
    <property type="project" value="TreeGrafter"/>
</dbReference>
<sequence>MMDPSMMQAQMAASTSNPESNDLSSRSQLFSPAVAHNAQIVEHVRGLMSIFAGAAAGVLGVTGIIQGACVFIIFHTLTSLGLLTKIKLTGKVSNYLPTKWYAFLVADAANHLLSFLLFWTMGYTLIHIY</sequence>
<dbReference type="PANTHER" id="PTHR20994">
    <property type="entry name" value="ER MEMBRANE PROTEIN COMPLEX SUBUNIT 6"/>
    <property type="match status" value="1"/>
</dbReference>
<feature type="transmembrane region" description="Helical" evidence="8">
    <location>
        <begin position="100"/>
        <end position="126"/>
    </location>
</feature>
<evidence type="ECO:0000256" key="5">
    <source>
        <dbReference type="ARBA" id="ARBA00022824"/>
    </source>
</evidence>
<evidence type="ECO:0000256" key="7">
    <source>
        <dbReference type="ARBA" id="ARBA00023136"/>
    </source>
</evidence>
<evidence type="ECO:0000256" key="2">
    <source>
        <dbReference type="ARBA" id="ARBA00009436"/>
    </source>
</evidence>
<proteinExistence type="inferred from homology"/>
<dbReference type="OrthoDB" id="16510at2759"/>
<comment type="subcellular location">
    <subcellularLocation>
        <location evidence="1">Endoplasmic reticulum membrane</location>
        <topology evidence="1">Multi-pass membrane protein</topology>
    </subcellularLocation>
</comment>
<evidence type="ECO:0000313" key="9">
    <source>
        <dbReference type="EMBL" id="EWM26953.1"/>
    </source>
</evidence>
<keyword evidence="6 8" id="KW-1133">Transmembrane helix</keyword>
<dbReference type="Pfam" id="PF07019">
    <property type="entry name" value="EMC6"/>
    <property type="match status" value="1"/>
</dbReference>
<accession>W7TTY4</accession>
<comment type="similarity">
    <text evidence="2">Belongs to the EMC6 family.</text>
</comment>
<feature type="transmembrane region" description="Helical" evidence="8">
    <location>
        <begin position="50"/>
        <end position="74"/>
    </location>
</feature>
<keyword evidence="5" id="KW-0256">Endoplasmic reticulum</keyword>
<dbReference type="InterPro" id="IPR008504">
    <property type="entry name" value="Emc6"/>
</dbReference>
<evidence type="ECO:0000313" key="10">
    <source>
        <dbReference type="Proteomes" id="UP000019335"/>
    </source>
</evidence>
<name>W7TTY4_9STRA</name>
<protein>
    <recommendedName>
        <fullName evidence="3">ER membrane protein complex subunit 6</fullName>
    </recommendedName>
</protein>
<dbReference type="GO" id="GO:0072546">
    <property type="term" value="C:EMC complex"/>
    <property type="evidence" value="ECO:0007669"/>
    <property type="project" value="InterPro"/>
</dbReference>
<dbReference type="PANTHER" id="PTHR20994:SF0">
    <property type="entry name" value="ER MEMBRANE PROTEIN COMPLEX SUBUNIT 6"/>
    <property type="match status" value="1"/>
</dbReference>
<comment type="caution">
    <text evidence="9">The sequence shown here is derived from an EMBL/GenBank/DDBJ whole genome shotgun (WGS) entry which is preliminary data.</text>
</comment>
<dbReference type="Proteomes" id="UP000019335">
    <property type="component" value="Chromosome 7"/>
</dbReference>
<evidence type="ECO:0000256" key="4">
    <source>
        <dbReference type="ARBA" id="ARBA00022692"/>
    </source>
</evidence>
<reference evidence="9 10" key="1">
    <citation type="journal article" date="2014" name="Mol. Plant">
        <title>Chromosome Scale Genome Assembly and Transcriptome Profiling of Nannochloropsis gaditana in Nitrogen Depletion.</title>
        <authorList>
            <person name="Corteggiani Carpinelli E."/>
            <person name="Telatin A."/>
            <person name="Vitulo N."/>
            <person name="Forcato C."/>
            <person name="D'Angelo M."/>
            <person name="Schiavon R."/>
            <person name="Vezzi A."/>
            <person name="Giacometti G.M."/>
            <person name="Morosinotto T."/>
            <person name="Valle G."/>
        </authorList>
    </citation>
    <scope>NUCLEOTIDE SEQUENCE [LARGE SCALE GENOMIC DNA]</scope>
    <source>
        <strain evidence="9 10">B-31</strain>
    </source>
</reference>
<dbReference type="GO" id="GO:0034975">
    <property type="term" value="P:protein folding in endoplasmic reticulum"/>
    <property type="evidence" value="ECO:0007669"/>
    <property type="project" value="TreeGrafter"/>
</dbReference>
<keyword evidence="7 8" id="KW-0472">Membrane</keyword>
<evidence type="ECO:0000256" key="6">
    <source>
        <dbReference type="ARBA" id="ARBA00022989"/>
    </source>
</evidence>
<organism evidence="9 10">
    <name type="scientific">Nannochloropsis gaditana</name>
    <dbReference type="NCBI Taxonomy" id="72520"/>
    <lineage>
        <taxon>Eukaryota</taxon>
        <taxon>Sar</taxon>
        <taxon>Stramenopiles</taxon>
        <taxon>Ochrophyta</taxon>
        <taxon>Eustigmatophyceae</taxon>
        <taxon>Eustigmatales</taxon>
        <taxon>Monodopsidaceae</taxon>
        <taxon>Nannochloropsis</taxon>
    </lineage>
</organism>
<evidence type="ECO:0000256" key="3">
    <source>
        <dbReference type="ARBA" id="ARBA00020827"/>
    </source>
</evidence>
<dbReference type="InterPro" id="IPR029008">
    <property type="entry name" value="EMC6-like"/>
</dbReference>
<keyword evidence="10" id="KW-1185">Reference proteome</keyword>